<dbReference type="PANTHER" id="PTHR12436:SF17">
    <property type="entry name" value="SAC3 FAMILY PROTEIN B"/>
    <property type="match status" value="1"/>
</dbReference>
<dbReference type="EMBL" id="VEPZ02001046">
    <property type="protein sequence ID" value="KAE8698216.1"/>
    <property type="molecule type" value="Genomic_DNA"/>
</dbReference>
<dbReference type="GO" id="GO:0005737">
    <property type="term" value="C:cytoplasm"/>
    <property type="evidence" value="ECO:0007669"/>
    <property type="project" value="TreeGrafter"/>
</dbReference>
<evidence type="ECO:0000313" key="1">
    <source>
        <dbReference type="EMBL" id="KAE8698216.1"/>
    </source>
</evidence>
<dbReference type="GO" id="GO:0070390">
    <property type="term" value="C:transcription export complex 2"/>
    <property type="evidence" value="ECO:0007669"/>
    <property type="project" value="TreeGrafter"/>
</dbReference>
<name>A0A6A3A324_HIBSY</name>
<dbReference type="AlphaFoldDB" id="A0A6A3A324"/>
<keyword evidence="2" id="KW-1185">Reference proteome</keyword>
<protein>
    <submittedName>
        <fullName evidence="1">Uncharacterized protein</fullName>
    </submittedName>
</protein>
<dbReference type="PANTHER" id="PTHR12436">
    <property type="entry name" value="80 KDA MCM3-ASSOCIATED PROTEIN"/>
    <property type="match status" value="1"/>
</dbReference>
<sequence>MLKIPILESSNGFLSDEKLREGLKWLANESPLQPVLNGVKTHDLVMSHVSPVLEELDKLSDYEVGPNHCIAVFNEALDWSSQELAAAIKANPTNWPCPEIMSLKDFSDEFLAVKLFLPSVGWSLTEKTAPLECALKNCQLPRFPDDISLLQSGSKMGKDIDNHKLLLENCLAEYLTQSTKMMGVQLATEETSVMLQRNTRLELRNLSYYLVRNWITIFRRIFNWQLSSLSTGACSFSNVLQTHRVPPMSGNSIKLRLEVETSPHCLSHPSLDEILEVGFSPLKSQRIRFNPEPSRVETAFHKVVKEAATTNNSQNSLDKDDNSSQEHGLAIVDDVACTTGKPNDSLGETTEAITKTDRLRRLLEKCNMVQNSISEKLSIYL</sequence>
<organism evidence="1 2">
    <name type="scientific">Hibiscus syriacus</name>
    <name type="common">Rose of Sharon</name>
    <dbReference type="NCBI Taxonomy" id="106335"/>
    <lineage>
        <taxon>Eukaryota</taxon>
        <taxon>Viridiplantae</taxon>
        <taxon>Streptophyta</taxon>
        <taxon>Embryophyta</taxon>
        <taxon>Tracheophyta</taxon>
        <taxon>Spermatophyta</taxon>
        <taxon>Magnoliopsida</taxon>
        <taxon>eudicotyledons</taxon>
        <taxon>Gunneridae</taxon>
        <taxon>Pentapetalae</taxon>
        <taxon>rosids</taxon>
        <taxon>malvids</taxon>
        <taxon>Malvales</taxon>
        <taxon>Malvaceae</taxon>
        <taxon>Malvoideae</taxon>
        <taxon>Hibiscus</taxon>
    </lineage>
</organism>
<proteinExistence type="predicted"/>
<dbReference type="InterPro" id="IPR045107">
    <property type="entry name" value="SAC3/GANP/THP3"/>
</dbReference>
<evidence type="ECO:0000313" key="2">
    <source>
        <dbReference type="Proteomes" id="UP000436088"/>
    </source>
</evidence>
<gene>
    <name evidence="1" type="ORF">F3Y22_tig00110600pilonHSYRG00008</name>
</gene>
<reference evidence="1" key="1">
    <citation type="submission" date="2019-09" db="EMBL/GenBank/DDBJ databases">
        <title>Draft genome information of white flower Hibiscus syriacus.</title>
        <authorList>
            <person name="Kim Y.-M."/>
        </authorList>
    </citation>
    <scope>NUCLEOTIDE SEQUENCE [LARGE SCALE GENOMIC DNA]</scope>
    <source>
        <strain evidence="1">YM2019G1</strain>
    </source>
</reference>
<accession>A0A6A3A324</accession>
<dbReference type="Proteomes" id="UP000436088">
    <property type="component" value="Unassembled WGS sequence"/>
</dbReference>
<comment type="caution">
    <text evidence="1">The sequence shown here is derived from an EMBL/GenBank/DDBJ whole genome shotgun (WGS) entry which is preliminary data.</text>
</comment>
<dbReference type="GO" id="GO:0006406">
    <property type="term" value="P:mRNA export from nucleus"/>
    <property type="evidence" value="ECO:0007669"/>
    <property type="project" value="TreeGrafter"/>
</dbReference>